<dbReference type="Pfam" id="PF13579">
    <property type="entry name" value="Glyco_trans_4_4"/>
    <property type="match status" value="1"/>
</dbReference>
<keyword evidence="4" id="KW-1185">Reference proteome</keyword>
<feature type="domain" description="Glycosyltransferase subfamily 4-like N-terminal" evidence="2">
    <location>
        <begin position="53"/>
        <end position="238"/>
    </location>
</feature>
<dbReference type="Gene3D" id="3.40.50.2000">
    <property type="entry name" value="Glycogen Phosphorylase B"/>
    <property type="match status" value="2"/>
</dbReference>
<evidence type="ECO:0000313" key="3">
    <source>
        <dbReference type="EMBL" id="MBJ7544345.1"/>
    </source>
</evidence>
<evidence type="ECO:0000313" key="4">
    <source>
        <dbReference type="Proteomes" id="UP000623250"/>
    </source>
</evidence>
<dbReference type="Proteomes" id="UP000623250">
    <property type="component" value="Unassembled WGS sequence"/>
</dbReference>
<dbReference type="CDD" id="cd03794">
    <property type="entry name" value="GT4_WbuB-like"/>
    <property type="match status" value="1"/>
</dbReference>
<keyword evidence="3" id="KW-0808">Transferase</keyword>
<proteinExistence type="predicted"/>
<reference evidence="3 4" key="1">
    <citation type="submission" date="2020-12" db="EMBL/GenBank/DDBJ databases">
        <title>Revised draft genomes of Rhodomicrobium vannielii ATCC 17100 and Rhodomicrobium udaipurense JA643.</title>
        <authorList>
            <person name="Conners E.M."/>
            <person name="Davenport E.J."/>
            <person name="Bose A."/>
        </authorList>
    </citation>
    <scope>NUCLEOTIDE SEQUENCE [LARGE SCALE GENOMIC DNA]</scope>
    <source>
        <strain evidence="3 4">JA643</strain>
    </source>
</reference>
<dbReference type="PANTHER" id="PTHR45947">
    <property type="entry name" value="SULFOQUINOVOSYL TRANSFERASE SQD2"/>
    <property type="match status" value="1"/>
</dbReference>
<gene>
    <name evidence="3" type="ORF">JDN41_12390</name>
</gene>
<dbReference type="RefSeq" id="WP_199502474.1">
    <property type="nucleotide sequence ID" value="NZ_JAEMUK010000078.1"/>
</dbReference>
<comment type="caution">
    <text evidence="3">The sequence shown here is derived from an EMBL/GenBank/DDBJ whole genome shotgun (WGS) entry which is preliminary data.</text>
</comment>
<organism evidence="3 4">
    <name type="scientific">Rhodomicrobium udaipurense</name>
    <dbReference type="NCBI Taxonomy" id="1202716"/>
    <lineage>
        <taxon>Bacteria</taxon>
        <taxon>Pseudomonadati</taxon>
        <taxon>Pseudomonadota</taxon>
        <taxon>Alphaproteobacteria</taxon>
        <taxon>Hyphomicrobiales</taxon>
        <taxon>Hyphomicrobiaceae</taxon>
        <taxon>Rhodomicrobium</taxon>
    </lineage>
</organism>
<dbReference type="AlphaFoldDB" id="A0A8I1KI42"/>
<dbReference type="InterPro" id="IPR050194">
    <property type="entry name" value="Glycosyltransferase_grp1"/>
</dbReference>
<dbReference type="SUPFAM" id="SSF53756">
    <property type="entry name" value="UDP-Glycosyltransferase/glycogen phosphorylase"/>
    <property type="match status" value="1"/>
</dbReference>
<feature type="domain" description="Glycosyl transferase family 1" evidence="1">
    <location>
        <begin position="255"/>
        <end position="406"/>
    </location>
</feature>
<dbReference type="Pfam" id="PF00534">
    <property type="entry name" value="Glycos_transf_1"/>
    <property type="match status" value="1"/>
</dbReference>
<evidence type="ECO:0000259" key="1">
    <source>
        <dbReference type="Pfam" id="PF00534"/>
    </source>
</evidence>
<accession>A0A8I1KI42</accession>
<dbReference type="InterPro" id="IPR001296">
    <property type="entry name" value="Glyco_trans_1"/>
</dbReference>
<name>A0A8I1KI42_9HYPH</name>
<sequence>MAENLVSVGRIAFESDASPSNKKGEASSAIGRGDVPGRLVILTQVYVPDPAAVGQHMHDFAAAMAARGHEVIVYCSSRGYDDPRQSFPRFEIRDGVKIIRYSLPIFTKSNMLLRIVGSVWAQVALFFHALFTLRTELIFFSTSPPMIGVTATLVAKIKSLFSFGKQAQLVYWVMDLNPDQLIAMQKLRAGSLAHRLLEAANRFVLRNADLTIALDRFMDARLKQHGRAPQKVLVLPPWSHEKPDAPLPHTANWFRDKHGLQGRFVVMYSGNHSPANPIDTLLAAAVAFKDDDTIRFAFIGGGAAKKQVNAQIERHGLRNCLSLPYQPLGDLRYSLGAADVHAVSLGEDMLGIVHPCKVYGAMAVGRPILYLGPRPSHVSDLIEGEGIGWHIAHGDVAGCVAVIREMKDLASPDLAAKGARAQAALRSSLAPTHLLNVMCNAIDRLLAGRMAEKLAYVEQHTGERASTARSDKVHNMID</sequence>
<dbReference type="EMBL" id="JAEMUK010000078">
    <property type="protein sequence ID" value="MBJ7544345.1"/>
    <property type="molecule type" value="Genomic_DNA"/>
</dbReference>
<protein>
    <submittedName>
        <fullName evidence="3">Glycosyltransferase family 4 protein</fullName>
    </submittedName>
</protein>
<dbReference type="InterPro" id="IPR028098">
    <property type="entry name" value="Glyco_trans_4-like_N"/>
</dbReference>
<evidence type="ECO:0000259" key="2">
    <source>
        <dbReference type="Pfam" id="PF13579"/>
    </source>
</evidence>
<dbReference type="PANTHER" id="PTHR45947:SF3">
    <property type="entry name" value="SULFOQUINOVOSYL TRANSFERASE SQD2"/>
    <property type="match status" value="1"/>
</dbReference>
<dbReference type="GO" id="GO:0016757">
    <property type="term" value="F:glycosyltransferase activity"/>
    <property type="evidence" value="ECO:0007669"/>
    <property type="project" value="InterPro"/>
</dbReference>